<dbReference type="UniPathway" id="UPA00078"/>
<evidence type="ECO:0000256" key="5">
    <source>
        <dbReference type="ARBA" id="ARBA00022679"/>
    </source>
</evidence>
<protein>
    <recommendedName>
        <fullName evidence="3 8">Malonyl-[acyl-carrier protein] O-methyltransferase</fullName>
        <shortName evidence="8">Malonyl-ACP O-methyltransferase</shortName>
        <ecNumber evidence="3 8">2.1.1.197</ecNumber>
    </recommendedName>
    <alternativeName>
        <fullName evidence="8">Biotin synthesis protein BioC</fullName>
    </alternativeName>
</protein>
<keyword evidence="12" id="KW-1185">Reference proteome</keyword>
<comment type="function">
    <text evidence="8">Converts the free carboxyl group of a malonyl-thioester to its methyl ester by transfer of a methyl group from S-adenosyl-L-methionine (SAM). It allows to synthesize pimeloyl-ACP via the fatty acid synthetic pathway.</text>
</comment>
<comment type="caution">
    <text evidence="11">The sequence shown here is derived from an EMBL/GenBank/DDBJ whole genome shotgun (WGS) entry which is preliminary data.</text>
</comment>
<feature type="domain" description="Methyltransferase type 11" evidence="10">
    <location>
        <begin position="82"/>
        <end position="199"/>
    </location>
</feature>
<evidence type="ECO:0000259" key="10">
    <source>
        <dbReference type="Pfam" id="PF08241"/>
    </source>
</evidence>
<accession>A0A3A3FWA7</accession>
<dbReference type="EC" id="2.1.1.197" evidence="3 8"/>
<dbReference type="GO" id="GO:0009102">
    <property type="term" value="P:biotin biosynthetic process"/>
    <property type="evidence" value="ECO:0007669"/>
    <property type="project" value="UniProtKB-UniRule"/>
</dbReference>
<dbReference type="GO" id="GO:0008757">
    <property type="term" value="F:S-adenosylmethionine-dependent methyltransferase activity"/>
    <property type="evidence" value="ECO:0007669"/>
    <property type="project" value="InterPro"/>
</dbReference>
<dbReference type="OrthoDB" id="9760689at2"/>
<dbReference type="GO" id="GO:0032259">
    <property type="term" value="P:methylation"/>
    <property type="evidence" value="ECO:0007669"/>
    <property type="project" value="UniProtKB-KW"/>
</dbReference>
<dbReference type="HAMAP" id="MF_00835">
    <property type="entry name" value="BioC"/>
    <property type="match status" value="1"/>
</dbReference>
<comment type="catalytic activity">
    <reaction evidence="1 8">
        <text>malonyl-[ACP] + S-adenosyl-L-methionine = malonyl-[ACP] methyl ester + S-adenosyl-L-homocysteine</text>
        <dbReference type="Rhea" id="RHEA:17105"/>
        <dbReference type="Rhea" id="RHEA-COMP:9623"/>
        <dbReference type="Rhea" id="RHEA-COMP:9954"/>
        <dbReference type="ChEBI" id="CHEBI:57856"/>
        <dbReference type="ChEBI" id="CHEBI:59789"/>
        <dbReference type="ChEBI" id="CHEBI:78449"/>
        <dbReference type="ChEBI" id="CHEBI:78845"/>
        <dbReference type="EC" id="2.1.1.197"/>
    </reaction>
</comment>
<evidence type="ECO:0000256" key="9">
    <source>
        <dbReference type="SAM" id="SignalP"/>
    </source>
</evidence>
<dbReference type="AlphaFoldDB" id="A0A3A3FWA7"/>
<proteinExistence type="inferred from homology"/>
<evidence type="ECO:0000256" key="8">
    <source>
        <dbReference type="HAMAP-Rule" id="MF_00835"/>
    </source>
</evidence>
<comment type="pathway">
    <text evidence="2 8">Cofactor biosynthesis; biotin biosynthesis.</text>
</comment>
<dbReference type="CDD" id="cd02440">
    <property type="entry name" value="AdoMet_MTases"/>
    <property type="match status" value="1"/>
</dbReference>
<feature type="signal peptide" evidence="9">
    <location>
        <begin position="1"/>
        <end position="19"/>
    </location>
</feature>
<dbReference type="GO" id="GO:0010340">
    <property type="term" value="F:carboxyl-O-methyltransferase activity"/>
    <property type="evidence" value="ECO:0007669"/>
    <property type="project" value="UniProtKB-UniRule"/>
</dbReference>
<evidence type="ECO:0000256" key="6">
    <source>
        <dbReference type="ARBA" id="ARBA00022691"/>
    </source>
</evidence>
<evidence type="ECO:0000313" key="11">
    <source>
        <dbReference type="EMBL" id="RJF99910.1"/>
    </source>
</evidence>
<keyword evidence="6 8" id="KW-0949">S-adenosyl-L-methionine</keyword>
<sequence length="336" mass="37014">MKRVIHQACKLRHYLIAFAGFLLPSSPSSSDVRSSGPIDTRRVRELFASPAKIAESGFLRREIAGRMHERLALVKIAPERILDLGCGEGADLDLLQGLYPAAELVGIDASPAMLHAMHSRQQQAMSSMNRLLAKWLPGRLGASNGVNARMVCGDFAQLPLAPGCTDLVWSNLALHWHPQPDLVFAEWRRVLRVDGLLMFSCFGPDTLREIRSAFAAIDTAAHALPFVDMHDFGDMLVNAGFSTPVMDMETITVTYESTDKLLAEVRAFGGNPLLTRRRGLIGRAAWQKGLVALEQFRGADGRIPLTFEVVYGHAFRPAARKTASGESIVRFDPRKK</sequence>
<evidence type="ECO:0000313" key="12">
    <source>
        <dbReference type="Proteomes" id="UP000265955"/>
    </source>
</evidence>
<reference evidence="12" key="1">
    <citation type="submission" date="2018-09" db="EMBL/GenBank/DDBJ databases">
        <authorList>
            <person name="Zhu H."/>
        </authorList>
    </citation>
    <scope>NUCLEOTIDE SEQUENCE [LARGE SCALE GENOMIC DNA]</scope>
    <source>
        <strain evidence="12">K1R23-30</strain>
    </source>
</reference>
<dbReference type="Proteomes" id="UP000265955">
    <property type="component" value="Unassembled WGS sequence"/>
</dbReference>
<dbReference type="PANTHER" id="PTHR13090">
    <property type="entry name" value="ARGININE-HYDROXYLASE NDUFAF5, MITOCHONDRIAL"/>
    <property type="match status" value="1"/>
</dbReference>
<dbReference type="SUPFAM" id="SSF53335">
    <property type="entry name" value="S-adenosyl-L-methionine-dependent methyltransferases"/>
    <property type="match status" value="1"/>
</dbReference>
<organism evidence="11 12">
    <name type="scientific">Noviherbaspirillum saxi</name>
    <dbReference type="NCBI Taxonomy" id="2320863"/>
    <lineage>
        <taxon>Bacteria</taxon>
        <taxon>Pseudomonadati</taxon>
        <taxon>Pseudomonadota</taxon>
        <taxon>Betaproteobacteria</taxon>
        <taxon>Burkholderiales</taxon>
        <taxon>Oxalobacteraceae</taxon>
        <taxon>Noviherbaspirillum</taxon>
    </lineage>
</organism>
<name>A0A3A3FWA7_9BURK</name>
<keyword evidence="9" id="KW-0732">Signal</keyword>
<keyword evidence="4 8" id="KW-0489">Methyltransferase</keyword>
<dbReference type="GO" id="GO:0102130">
    <property type="term" value="F:malonyl-CoA methyltransferase activity"/>
    <property type="evidence" value="ECO:0007669"/>
    <property type="project" value="UniProtKB-EC"/>
</dbReference>
<evidence type="ECO:0000256" key="4">
    <source>
        <dbReference type="ARBA" id="ARBA00022603"/>
    </source>
</evidence>
<dbReference type="InterPro" id="IPR013216">
    <property type="entry name" value="Methyltransf_11"/>
</dbReference>
<dbReference type="Gene3D" id="3.40.50.150">
    <property type="entry name" value="Vaccinia Virus protein VP39"/>
    <property type="match status" value="1"/>
</dbReference>
<dbReference type="InterPro" id="IPR011814">
    <property type="entry name" value="BioC"/>
</dbReference>
<keyword evidence="5 8" id="KW-0808">Transferase</keyword>
<evidence type="ECO:0000256" key="3">
    <source>
        <dbReference type="ARBA" id="ARBA00012327"/>
    </source>
</evidence>
<feature type="chain" id="PRO_5017209157" description="Malonyl-[acyl-carrier protein] O-methyltransferase" evidence="9">
    <location>
        <begin position="20"/>
        <end position="336"/>
    </location>
</feature>
<keyword evidence="7 8" id="KW-0093">Biotin biosynthesis</keyword>
<gene>
    <name evidence="8" type="primary">bioC</name>
    <name evidence="11" type="ORF">D3871_03110</name>
</gene>
<dbReference type="PANTHER" id="PTHR13090:SF1">
    <property type="entry name" value="ARGININE-HYDROXYLASE NDUFAF5, MITOCHONDRIAL"/>
    <property type="match status" value="1"/>
</dbReference>
<evidence type="ECO:0000256" key="1">
    <source>
        <dbReference type="ARBA" id="ARBA00000852"/>
    </source>
</evidence>
<dbReference type="Pfam" id="PF08241">
    <property type="entry name" value="Methyltransf_11"/>
    <property type="match status" value="1"/>
</dbReference>
<dbReference type="InterPro" id="IPR029063">
    <property type="entry name" value="SAM-dependent_MTases_sf"/>
</dbReference>
<comment type="similarity">
    <text evidence="8">Belongs to the methyltransferase superfamily.</text>
</comment>
<evidence type="ECO:0000256" key="7">
    <source>
        <dbReference type="ARBA" id="ARBA00022756"/>
    </source>
</evidence>
<evidence type="ECO:0000256" key="2">
    <source>
        <dbReference type="ARBA" id="ARBA00004746"/>
    </source>
</evidence>
<dbReference type="InterPro" id="IPR050602">
    <property type="entry name" value="Malonyl-ACP_OMT"/>
</dbReference>
<dbReference type="EMBL" id="QYUO01000001">
    <property type="protein sequence ID" value="RJF99910.1"/>
    <property type="molecule type" value="Genomic_DNA"/>
</dbReference>